<dbReference type="PROSITE" id="PS01149">
    <property type="entry name" value="PSI_RSU"/>
    <property type="match status" value="1"/>
</dbReference>
<dbReference type="InterPro" id="IPR006145">
    <property type="entry name" value="PsdUridine_synth_RsuA/RluA"/>
</dbReference>
<dbReference type="InterPro" id="IPR018496">
    <property type="entry name" value="PsdUridine_synth_RsuA/RluB_CS"/>
</dbReference>
<dbReference type="Gene3D" id="3.30.70.580">
    <property type="entry name" value="Pseudouridine synthase I, catalytic domain, N-terminal subdomain"/>
    <property type="match status" value="1"/>
</dbReference>
<dbReference type="InterPro" id="IPR036986">
    <property type="entry name" value="S4_RNA-bd_sf"/>
</dbReference>
<dbReference type="SUPFAM" id="SSF55120">
    <property type="entry name" value="Pseudouridine synthase"/>
    <property type="match status" value="1"/>
</dbReference>
<protein>
    <recommendedName>
        <fullName evidence="6">Pseudouridine synthase</fullName>
        <ecNumber evidence="6">5.4.99.-</ecNumber>
    </recommendedName>
</protein>
<feature type="region of interest" description="Disordered" evidence="7">
    <location>
        <begin position="276"/>
        <end position="529"/>
    </location>
</feature>
<dbReference type="InterPro" id="IPR000748">
    <property type="entry name" value="PsdUridine_synth_RsuA/RluB/E/F"/>
</dbReference>
<dbReference type="PANTHER" id="PTHR47683:SF3">
    <property type="entry name" value="RIBOSOMAL LARGE SUBUNIT PSEUDOURIDINE SYNTHASE B"/>
    <property type="match status" value="1"/>
</dbReference>
<dbReference type="InterPro" id="IPR020094">
    <property type="entry name" value="TruA/RsuA/RluB/E/F_N"/>
</dbReference>
<evidence type="ECO:0000259" key="8">
    <source>
        <dbReference type="SMART" id="SM00363"/>
    </source>
</evidence>
<gene>
    <name evidence="9" type="ORF">OCL97_11935</name>
</gene>
<dbReference type="InterPro" id="IPR050343">
    <property type="entry name" value="RsuA_PseudoU_synthase"/>
</dbReference>
<dbReference type="Pfam" id="PF00849">
    <property type="entry name" value="PseudoU_synth_2"/>
    <property type="match status" value="1"/>
</dbReference>
<proteinExistence type="inferred from homology"/>
<keyword evidence="3 5" id="KW-0694">RNA-binding</keyword>
<comment type="caution">
    <text evidence="9">The sequence shown here is derived from an EMBL/GenBank/DDBJ whole genome shotgun (WGS) entry which is preliminary data.</text>
</comment>
<evidence type="ECO:0000256" key="5">
    <source>
        <dbReference type="PROSITE-ProRule" id="PRU00182"/>
    </source>
</evidence>
<evidence type="ECO:0000256" key="2">
    <source>
        <dbReference type="ARBA" id="ARBA00008348"/>
    </source>
</evidence>
<dbReference type="PROSITE" id="PS50889">
    <property type="entry name" value="S4"/>
    <property type="match status" value="1"/>
</dbReference>
<feature type="domain" description="RNA-binding S4" evidence="8">
    <location>
        <begin position="18"/>
        <end position="76"/>
    </location>
</feature>
<dbReference type="Pfam" id="PF01479">
    <property type="entry name" value="S4"/>
    <property type="match status" value="1"/>
</dbReference>
<evidence type="ECO:0000313" key="9">
    <source>
        <dbReference type="EMBL" id="MFD3264666.1"/>
    </source>
</evidence>
<sequence>MVHDPQDTQDDPQGQGGERIAKAMARAGVASRREVERLIEAGRVFVNGVRVTTPATKVEADDVLTVDGALVQAAEPARLFRYHKPVGLVTTHKDTQERPTVFDALPKALPRLISVGRLDLNSEGLLLLTNDGGLARALELPASAIVRRYRARARGRVTQEKLDSLKDGITVEGVSYGAIEAHLDKAKEGPQGANVWITVTLAEGKNREVRRVLEALGLTVNRLIRMSYGPLALGTLAVGEIEEVGPRVIREQFADHIAAGNLPTGDRAQFSKPIATWAGGDVQRRGRTAPGAGHHTGPDDGMPAKPKTVYKAGWAKPTITPSPHPKRKTKPKPAGPVAQVRPAAIPPSGPARAPRSDARLAAQRAEPRAPRPAAPRSDAPRSERSPRPDAPRPQGARAAPAEARPPRRDAPSPMTPRPDRGPRADAPRSGPRPNAAKRDAVPKRKEGPKADSRRPDRFKGPRPDGGKTLDARPAAQDAPRDFKPKRSGSPPADGRPSGPRGPTRSSSRPQGSPARPPGPAPRGGPKRRG</sequence>
<reference evidence="9 10" key="1">
    <citation type="submission" date="2022-09" db="EMBL/GenBank/DDBJ databases">
        <title>New species of Phenylobacterium.</title>
        <authorList>
            <person name="Mieszkin S."/>
        </authorList>
    </citation>
    <scope>NUCLEOTIDE SEQUENCE [LARGE SCALE GENOMIC DNA]</scope>
    <source>
        <strain evidence="9 10">HK31-G</strain>
    </source>
</reference>
<dbReference type="RefSeq" id="WP_377370256.1">
    <property type="nucleotide sequence ID" value="NZ_JAOTJD010000020.1"/>
</dbReference>
<dbReference type="SMART" id="SM00363">
    <property type="entry name" value="S4"/>
    <property type="match status" value="1"/>
</dbReference>
<dbReference type="Gene3D" id="3.10.290.10">
    <property type="entry name" value="RNA-binding S4 domain"/>
    <property type="match status" value="1"/>
</dbReference>
<dbReference type="NCBIfam" id="TIGR00093">
    <property type="entry name" value="pseudouridine synthase"/>
    <property type="match status" value="1"/>
</dbReference>
<dbReference type="Gene3D" id="3.30.70.1560">
    <property type="entry name" value="Alpha-L RNA-binding motif"/>
    <property type="match status" value="1"/>
</dbReference>
<dbReference type="InterPro" id="IPR020103">
    <property type="entry name" value="PsdUridine_synth_cat_dom_sf"/>
</dbReference>
<feature type="compositionally biased region" description="Low complexity" evidence="7">
    <location>
        <begin position="392"/>
        <end position="402"/>
    </location>
</feature>
<dbReference type="EMBL" id="JAOTJD010000020">
    <property type="protein sequence ID" value="MFD3264666.1"/>
    <property type="molecule type" value="Genomic_DNA"/>
</dbReference>
<name>A0ABW6CSI4_9CAUL</name>
<dbReference type="CDD" id="cd00165">
    <property type="entry name" value="S4"/>
    <property type="match status" value="1"/>
</dbReference>
<feature type="compositionally biased region" description="Basic and acidic residues" evidence="7">
    <location>
        <begin position="378"/>
        <end position="390"/>
    </location>
</feature>
<comment type="similarity">
    <text evidence="2 6">Belongs to the pseudouridine synthase RsuA family.</text>
</comment>
<accession>A0ABW6CSI4</accession>
<evidence type="ECO:0000256" key="7">
    <source>
        <dbReference type="SAM" id="MobiDB-lite"/>
    </source>
</evidence>
<organism evidence="9 10">
    <name type="scientific">Phenylobacterium ferrooxidans</name>
    <dbReference type="NCBI Taxonomy" id="2982689"/>
    <lineage>
        <taxon>Bacteria</taxon>
        <taxon>Pseudomonadati</taxon>
        <taxon>Pseudomonadota</taxon>
        <taxon>Alphaproteobacteria</taxon>
        <taxon>Caulobacterales</taxon>
        <taxon>Caulobacteraceae</taxon>
        <taxon>Phenylobacterium</taxon>
    </lineage>
</organism>
<keyword evidence="4 6" id="KW-0413">Isomerase</keyword>
<dbReference type="InterPro" id="IPR002942">
    <property type="entry name" value="S4_RNA-bd"/>
</dbReference>
<keyword evidence="10" id="KW-1185">Reference proteome</keyword>
<dbReference type="SUPFAM" id="SSF55174">
    <property type="entry name" value="Alpha-L RNA-binding motif"/>
    <property type="match status" value="1"/>
</dbReference>
<dbReference type="EC" id="5.4.99.-" evidence="6"/>
<evidence type="ECO:0000313" key="10">
    <source>
        <dbReference type="Proteomes" id="UP001598130"/>
    </source>
</evidence>
<dbReference type="Proteomes" id="UP001598130">
    <property type="component" value="Unassembled WGS sequence"/>
</dbReference>
<evidence type="ECO:0000256" key="6">
    <source>
        <dbReference type="RuleBase" id="RU003887"/>
    </source>
</evidence>
<feature type="compositionally biased region" description="Basic and acidic residues" evidence="7">
    <location>
        <begin position="436"/>
        <end position="470"/>
    </location>
</feature>
<dbReference type="PANTHER" id="PTHR47683">
    <property type="entry name" value="PSEUDOURIDINE SYNTHASE FAMILY PROTEIN-RELATED"/>
    <property type="match status" value="1"/>
</dbReference>
<feature type="compositionally biased region" description="Low complexity" evidence="7">
    <location>
        <begin position="494"/>
        <end position="513"/>
    </location>
</feature>
<feature type="compositionally biased region" description="Basic and acidic residues" evidence="7">
    <location>
        <begin position="417"/>
        <end position="426"/>
    </location>
</feature>
<dbReference type="InterPro" id="IPR042092">
    <property type="entry name" value="PsdUridine_s_RsuA/RluB/E/F_cat"/>
</dbReference>
<evidence type="ECO:0000256" key="1">
    <source>
        <dbReference type="ARBA" id="ARBA00000073"/>
    </source>
</evidence>
<evidence type="ECO:0000256" key="4">
    <source>
        <dbReference type="ARBA" id="ARBA00023235"/>
    </source>
</evidence>
<evidence type="ECO:0000256" key="3">
    <source>
        <dbReference type="ARBA" id="ARBA00022884"/>
    </source>
</evidence>
<comment type="catalytic activity">
    <reaction evidence="1">
        <text>a uridine in RNA = a pseudouridine in RNA</text>
        <dbReference type="Rhea" id="RHEA:48348"/>
        <dbReference type="Rhea" id="RHEA-COMP:12068"/>
        <dbReference type="Rhea" id="RHEA-COMP:12069"/>
        <dbReference type="ChEBI" id="CHEBI:65314"/>
        <dbReference type="ChEBI" id="CHEBI:65315"/>
    </reaction>
</comment>